<evidence type="ECO:0000256" key="1">
    <source>
        <dbReference type="ARBA" id="ARBA00004123"/>
    </source>
</evidence>
<keyword evidence="2 10" id="KW-0805">Transcription regulation</keyword>
<dbReference type="EMBL" id="OZ021740">
    <property type="protein sequence ID" value="CAK9324313.1"/>
    <property type="molecule type" value="Genomic_DNA"/>
</dbReference>
<evidence type="ECO:0000256" key="2">
    <source>
        <dbReference type="ARBA" id="ARBA00023015"/>
    </source>
</evidence>
<feature type="domain" description="Homeobox" evidence="12">
    <location>
        <begin position="32"/>
        <end position="93"/>
    </location>
</feature>
<comment type="function">
    <text evidence="10">Transcription factor.</text>
</comment>
<name>A0ABP0YUW0_9ROSI</name>
<dbReference type="SUPFAM" id="SSF46689">
    <property type="entry name" value="Homeodomain-like"/>
    <property type="match status" value="1"/>
</dbReference>
<evidence type="ECO:0000256" key="3">
    <source>
        <dbReference type="ARBA" id="ARBA00023125"/>
    </source>
</evidence>
<accession>A0ABP0YUW0</accession>
<dbReference type="InterPro" id="IPR009057">
    <property type="entry name" value="Homeodomain-like_sf"/>
</dbReference>
<evidence type="ECO:0000313" key="14">
    <source>
        <dbReference type="Proteomes" id="UP001642487"/>
    </source>
</evidence>
<dbReference type="SMART" id="SM00389">
    <property type="entry name" value="HOX"/>
    <property type="match status" value="1"/>
</dbReference>
<keyword evidence="11" id="KW-0175">Coiled coil</keyword>
<evidence type="ECO:0000256" key="4">
    <source>
        <dbReference type="ARBA" id="ARBA00023155"/>
    </source>
</evidence>
<sequence length="254" mass="29667">MDRNEYLTIPNFETIALDSLQTCSTRRRKKKNNNNMNKRRFSDEQIRTLETIFYSTDSKLDSRKKVELATELGLQPRQIAIWFQNRRARWRSKEMENNFTSLRANYDNLASQFKSLQEENNSLLSQLQELSVLLQGPRERYYWNDIGKSTYETQEKPKSFQDELKQSGVTYLNNNCNINKKCIVNGEGDRGLQMTRLSEGRSNDISNVEEQAYQLLDPNGSFESIEKWCGFDSDGGIFFEYQSCSSLQGLSFWG</sequence>
<dbReference type="PANTHER" id="PTHR24326">
    <property type="entry name" value="HOMEOBOX-LEUCINE ZIPPER PROTEIN"/>
    <property type="match status" value="1"/>
</dbReference>
<dbReference type="PROSITE" id="PS00027">
    <property type="entry name" value="HOMEOBOX_1"/>
    <property type="match status" value="1"/>
</dbReference>
<comment type="similarity">
    <text evidence="7 10">Belongs to the HD-ZIP homeobox family. Class I subfamily.</text>
</comment>
<keyword evidence="14" id="KW-1185">Reference proteome</keyword>
<dbReference type="Gene3D" id="1.10.10.60">
    <property type="entry name" value="Homeodomain-like"/>
    <property type="match status" value="1"/>
</dbReference>
<evidence type="ECO:0000259" key="12">
    <source>
        <dbReference type="PROSITE" id="PS50071"/>
    </source>
</evidence>
<evidence type="ECO:0000256" key="8">
    <source>
        <dbReference type="PROSITE-ProRule" id="PRU00108"/>
    </source>
</evidence>
<organism evidence="13 14">
    <name type="scientific">Citrullus colocynthis</name>
    <name type="common">colocynth</name>
    <dbReference type="NCBI Taxonomy" id="252529"/>
    <lineage>
        <taxon>Eukaryota</taxon>
        <taxon>Viridiplantae</taxon>
        <taxon>Streptophyta</taxon>
        <taxon>Embryophyta</taxon>
        <taxon>Tracheophyta</taxon>
        <taxon>Spermatophyta</taxon>
        <taxon>Magnoliopsida</taxon>
        <taxon>eudicotyledons</taxon>
        <taxon>Gunneridae</taxon>
        <taxon>Pentapetalae</taxon>
        <taxon>rosids</taxon>
        <taxon>fabids</taxon>
        <taxon>Cucurbitales</taxon>
        <taxon>Cucurbitaceae</taxon>
        <taxon>Benincaseae</taxon>
        <taxon>Citrullus</taxon>
    </lineage>
</organism>
<evidence type="ECO:0000256" key="10">
    <source>
        <dbReference type="RuleBase" id="RU369038"/>
    </source>
</evidence>
<dbReference type="Proteomes" id="UP001642487">
    <property type="component" value="Chromosome 6"/>
</dbReference>
<evidence type="ECO:0000256" key="6">
    <source>
        <dbReference type="ARBA" id="ARBA00023242"/>
    </source>
</evidence>
<feature type="coiled-coil region" evidence="11">
    <location>
        <begin position="92"/>
        <end position="133"/>
    </location>
</feature>
<dbReference type="Pfam" id="PF00046">
    <property type="entry name" value="Homeodomain"/>
    <property type="match status" value="1"/>
</dbReference>
<gene>
    <name evidence="13" type="ORF">CITCOLO1_LOCUS16546</name>
</gene>
<feature type="DNA-binding region" description="Homeobox" evidence="8">
    <location>
        <begin position="34"/>
        <end position="94"/>
    </location>
</feature>
<dbReference type="PROSITE" id="PS50071">
    <property type="entry name" value="HOMEOBOX_2"/>
    <property type="match status" value="1"/>
</dbReference>
<comment type="subcellular location">
    <subcellularLocation>
        <location evidence="1 8 9">Nucleus</location>
    </subcellularLocation>
</comment>
<evidence type="ECO:0000313" key="13">
    <source>
        <dbReference type="EMBL" id="CAK9324313.1"/>
    </source>
</evidence>
<evidence type="ECO:0000256" key="11">
    <source>
        <dbReference type="SAM" id="Coils"/>
    </source>
</evidence>
<keyword evidence="6 8" id="KW-0539">Nucleus</keyword>
<dbReference type="InterPro" id="IPR017970">
    <property type="entry name" value="Homeobox_CS"/>
</dbReference>
<proteinExistence type="inferred from homology"/>
<dbReference type="Pfam" id="PF02183">
    <property type="entry name" value="HALZ"/>
    <property type="match status" value="1"/>
</dbReference>
<dbReference type="PANTHER" id="PTHR24326:SF122">
    <property type="entry name" value="HOMEOBOX-LEUCINE ZIPPER PROTEIN HOX6"/>
    <property type="match status" value="1"/>
</dbReference>
<dbReference type="InterPro" id="IPR001356">
    <property type="entry name" value="HD"/>
</dbReference>
<protein>
    <recommendedName>
        <fullName evidence="10">Homeobox-leucine zipper protein</fullName>
    </recommendedName>
    <alternativeName>
        <fullName evidence="10">HD-ZIP protein</fullName>
    </alternativeName>
    <alternativeName>
        <fullName evidence="10">Homeodomain transcription factor</fullName>
    </alternativeName>
</protein>
<reference evidence="13 14" key="1">
    <citation type="submission" date="2024-03" db="EMBL/GenBank/DDBJ databases">
        <authorList>
            <person name="Gkanogiannis A."/>
            <person name="Becerra Lopez-Lavalle L."/>
        </authorList>
    </citation>
    <scope>NUCLEOTIDE SEQUENCE [LARGE SCALE GENOMIC DNA]</scope>
</reference>
<evidence type="ECO:0000256" key="7">
    <source>
        <dbReference type="ARBA" id="ARBA00025748"/>
    </source>
</evidence>
<keyword evidence="4 8" id="KW-0371">Homeobox</keyword>
<dbReference type="InterPro" id="IPR045224">
    <property type="entry name" value="HDZip_class_I_plant"/>
</dbReference>
<dbReference type="InterPro" id="IPR000047">
    <property type="entry name" value="HTH_motif"/>
</dbReference>
<evidence type="ECO:0000256" key="9">
    <source>
        <dbReference type="RuleBase" id="RU000682"/>
    </source>
</evidence>
<dbReference type="CDD" id="cd00086">
    <property type="entry name" value="homeodomain"/>
    <property type="match status" value="1"/>
</dbReference>
<dbReference type="InterPro" id="IPR003106">
    <property type="entry name" value="Leu_zip_homeo"/>
</dbReference>
<dbReference type="PRINTS" id="PR00031">
    <property type="entry name" value="HTHREPRESSR"/>
</dbReference>
<evidence type="ECO:0000256" key="5">
    <source>
        <dbReference type="ARBA" id="ARBA00023163"/>
    </source>
</evidence>
<keyword evidence="3 8" id="KW-0238">DNA-binding</keyword>
<keyword evidence="5 10" id="KW-0804">Transcription</keyword>